<proteinExistence type="predicted"/>
<evidence type="ECO:0000256" key="1">
    <source>
        <dbReference type="SAM" id="Phobius"/>
    </source>
</evidence>
<evidence type="ECO:0000313" key="2">
    <source>
        <dbReference type="EMBL" id="EGJ34270.1"/>
    </source>
</evidence>
<accession>F4XNL1</accession>
<reference evidence="3" key="1">
    <citation type="journal article" date="2011" name="Proc. Natl. Acad. Sci. U.S.A.">
        <title>Genomic insights into the physiology and ecology of the marine filamentous cyanobacterium Lyngbya majuscula.</title>
        <authorList>
            <person name="Jones A.C."/>
            <person name="Monroe E.A."/>
            <person name="Podell S."/>
            <person name="Hess W.R."/>
            <person name="Klages S."/>
            <person name="Esquenazi E."/>
            <person name="Niessen S."/>
            <person name="Hoover H."/>
            <person name="Rothmann M."/>
            <person name="Lasken R.S."/>
            <person name="Yates J.R.III."/>
            <person name="Reinhardt R."/>
            <person name="Kube M."/>
            <person name="Burkart M.D."/>
            <person name="Allen E.E."/>
            <person name="Dorrestein P.C."/>
            <person name="Gerwick W.H."/>
            <person name="Gerwick L."/>
        </authorList>
    </citation>
    <scope>NUCLEOTIDE SEQUENCE [LARGE SCALE GENOMIC DNA]</scope>
    <source>
        <strain evidence="3">3L</strain>
    </source>
</reference>
<sequence length="45" mass="5198">MLLSTVQGILLLFTVGLNLHILSLYLKLQQQVHLLSEQLRLQQQL</sequence>
<evidence type="ECO:0000313" key="3">
    <source>
        <dbReference type="Proteomes" id="UP000003959"/>
    </source>
</evidence>
<organism evidence="2 3">
    <name type="scientific">Moorena producens 3L</name>
    <dbReference type="NCBI Taxonomy" id="489825"/>
    <lineage>
        <taxon>Bacteria</taxon>
        <taxon>Bacillati</taxon>
        <taxon>Cyanobacteriota</taxon>
        <taxon>Cyanophyceae</taxon>
        <taxon>Coleofasciculales</taxon>
        <taxon>Coleofasciculaceae</taxon>
        <taxon>Moorena</taxon>
    </lineage>
</organism>
<dbReference type="EMBL" id="GL890840">
    <property type="protein sequence ID" value="EGJ34270.1"/>
    <property type="molecule type" value="Genomic_DNA"/>
</dbReference>
<dbReference type="Proteomes" id="UP000003959">
    <property type="component" value="Unassembled WGS sequence"/>
</dbReference>
<dbReference type="AlphaFoldDB" id="F4XNL1"/>
<name>F4XNL1_9CYAN</name>
<dbReference type="HOGENOM" id="CLU_3202163_0_0_3"/>
<feature type="transmembrane region" description="Helical" evidence="1">
    <location>
        <begin position="6"/>
        <end position="26"/>
    </location>
</feature>
<keyword evidence="3" id="KW-1185">Reference proteome</keyword>
<keyword evidence="1" id="KW-0812">Transmembrane</keyword>
<gene>
    <name evidence="2" type="ORF">LYNGBM3L_24490</name>
</gene>
<keyword evidence="1" id="KW-1133">Transmembrane helix</keyword>
<keyword evidence="1" id="KW-0472">Membrane</keyword>
<protein>
    <submittedName>
        <fullName evidence="2">Uncharacterized protein</fullName>
    </submittedName>
</protein>